<dbReference type="Gene3D" id="6.10.340.10">
    <property type="match status" value="1"/>
</dbReference>
<dbReference type="eggNOG" id="COG2208">
    <property type="taxonomic scope" value="Bacteria"/>
</dbReference>
<dbReference type="SMART" id="SM00304">
    <property type="entry name" value="HAMP"/>
    <property type="match status" value="1"/>
</dbReference>
<keyword evidence="2" id="KW-0812">Transmembrane</keyword>
<dbReference type="SMART" id="SM00331">
    <property type="entry name" value="PP2C_SIG"/>
    <property type="match status" value="1"/>
</dbReference>
<keyword evidence="1" id="KW-0378">Hydrolase</keyword>
<dbReference type="CDD" id="cd12913">
    <property type="entry name" value="PDC1_MCP_like"/>
    <property type="match status" value="1"/>
</dbReference>
<dbReference type="eggNOG" id="COG2770">
    <property type="taxonomic scope" value="Bacteria"/>
</dbReference>
<keyword evidence="5" id="KW-1185">Reference proteome</keyword>
<dbReference type="PANTHER" id="PTHR43156">
    <property type="entry name" value="STAGE II SPORULATION PROTEIN E-RELATED"/>
    <property type="match status" value="1"/>
</dbReference>
<dbReference type="SUPFAM" id="SSF158472">
    <property type="entry name" value="HAMP domain-like"/>
    <property type="match status" value="1"/>
</dbReference>
<dbReference type="Pfam" id="PF00672">
    <property type="entry name" value="HAMP"/>
    <property type="match status" value="1"/>
</dbReference>
<dbReference type="STRING" id="694327.DFW101_1345"/>
<accession>G7Q7P5</accession>
<gene>
    <name evidence="4" type="ORF">DFW101_1345</name>
</gene>
<dbReference type="PROSITE" id="PS50885">
    <property type="entry name" value="HAMP"/>
    <property type="match status" value="1"/>
</dbReference>
<dbReference type="InterPro" id="IPR003660">
    <property type="entry name" value="HAMP_dom"/>
</dbReference>
<dbReference type="Pfam" id="PF07228">
    <property type="entry name" value="SpoIIE"/>
    <property type="match status" value="1"/>
</dbReference>
<evidence type="ECO:0000259" key="3">
    <source>
        <dbReference type="PROSITE" id="PS50885"/>
    </source>
</evidence>
<dbReference type="InterPro" id="IPR001932">
    <property type="entry name" value="PPM-type_phosphatase-like_dom"/>
</dbReference>
<evidence type="ECO:0000256" key="1">
    <source>
        <dbReference type="ARBA" id="ARBA00022801"/>
    </source>
</evidence>
<sequence>MPKAAKPTPGRGLAFRLAACILTGATLVFGAAFADYYVSSKDMLLRAVRENAIHLIRGAAARLDVQLAGVERVPRFLAAAYGRTTPARADLERDLAGFLATNPDVYGAAAAYEPGAFAPGLAHFAPYFCRKDGWIAQVSLGYEERYELENWYLVPRELGRPVWSEPYFDESGGDIVMTTYSVPIFRTEGARRAFLGVVTADVSLDWLRGQVGRISMFRSGYAFVISRVGVYVSHPDSRLVMRESVFSLAEEKGGPELRAIGRDMVKGREGFARLPDFVLGKPAWLAYAPLAATGWSMGVIVPEDELFADLHRLGREVATLGAGGFAVLLLVIAAIATSVTRPLSRLAATAAEIATGNLDAPVPQGGSRDEVGALARSFEQMRLALKDYIADLTATTKAKERLESELKIARSIQMSFLPKHFPPFPELTAFELHASLEPAWEVGGDLYDFFLLGPDKLLFLVGDVSGKGVPAALFMAVTKTLVKGIAEQETDPAEILTKVNRELCVDNESMLFVTMFLAILDCSTGELAFSNAGHNPPALIAPDGAVSWMTLPRGVFLGIMEEAVYKTTRMRLTAGTRLFAFTDGVNEAMNTGQELFGTRRLVEALAAGASLAPEELDQAVMDAVRAFAGEADQADDITVLTMLYRGSEAG</sequence>
<dbReference type="RefSeq" id="WP_009180758.1">
    <property type="nucleotide sequence ID" value="NZ_CM001368.1"/>
</dbReference>
<evidence type="ECO:0000313" key="5">
    <source>
        <dbReference type="Proteomes" id="UP000004662"/>
    </source>
</evidence>
<dbReference type="Pfam" id="PF22673">
    <property type="entry name" value="MCP-like_PDC_1"/>
    <property type="match status" value="1"/>
</dbReference>
<dbReference type="Gene3D" id="3.60.40.10">
    <property type="entry name" value="PPM-type phosphatase domain"/>
    <property type="match status" value="1"/>
</dbReference>
<dbReference type="PANTHER" id="PTHR43156:SF2">
    <property type="entry name" value="STAGE II SPORULATION PROTEIN E"/>
    <property type="match status" value="1"/>
</dbReference>
<organism evidence="4 5">
    <name type="scientific">Solidesulfovibrio carbinoliphilus subsp. oakridgensis</name>
    <dbReference type="NCBI Taxonomy" id="694327"/>
    <lineage>
        <taxon>Bacteria</taxon>
        <taxon>Pseudomonadati</taxon>
        <taxon>Thermodesulfobacteriota</taxon>
        <taxon>Desulfovibrionia</taxon>
        <taxon>Desulfovibrionales</taxon>
        <taxon>Desulfovibrionaceae</taxon>
        <taxon>Solidesulfovibrio</taxon>
    </lineage>
</organism>
<dbReference type="Gene3D" id="3.30.450.20">
    <property type="entry name" value="PAS domain"/>
    <property type="match status" value="2"/>
</dbReference>
<dbReference type="OrthoDB" id="9802500at2"/>
<name>G7Q7P5_9BACT</name>
<keyword evidence="2" id="KW-1133">Transmembrane helix</keyword>
<dbReference type="GO" id="GO:0007165">
    <property type="term" value="P:signal transduction"/>
    <property type="evidence" value="ECO:0007669"/>
    <property type="project" value="InterPro"/>
</dbReference>
<dbReference type="AlphaFoldDB" id="G7Q7P5"/>
<proteinExistence type="predicted"/>
<dbReference type="GO" id="GO:0016020">
    <property type="term" value="C:membrane"/>
    <property type="evidence" value="ECO:0007669"/>
    <property type="project" value="InterPro"/>
</dbReference>
<evidence type="ECO:0000313" key="4">
    <source>
        <dbReference type="EMBL" id="EHJ47354.1"/>
    </source>
</evidence>
<reference evidence="5" key="1">
    <citation type="journal article" date="2015" name="Genome Announc.">
        <title>High-Quality Draft Genome Sequence of Desulfovibrio carbinoliphilus FW-101-2B, an Organic Acid-Oxidizing Sulfate-Reducing Bacterium Isolated from Uranium(VI)-Contaminated Groundwater.</title>
        <authorList>
            <person name="Ramsay B.D."/>
            <person name="Hwang C."/>
            <person name="Woo H.L."/>
            <person name="Carroll S.L."/>
            <person name="Lucas S."/>
            <person name="Han J."/>
            <person name="Lapidus A.L."/>
            <person name="Cheng J.F."/>
            <person name="Goodwin L.A."/>
            <person name="Pitluck S."/>
            <person name="Peters L."/>
            <person name="Chertkov O."/>
            <person name="Held B."/>
            <person name="Detter J.C."/>
            <person name="Han C.S."/>
            <person name="Tapia R."/>
            <person name="Land M.L."/>
            <person name="Hauser L.J."/>
            <person name="Kyrpides N.C."/>
            <person name="Ivanova N.N."/>
            <person name="Mikhailova N."/>
            <person name="Pagani I."/>
            <person name="Woyke T."/>
            <person name="Arkin A.P."/>
            <person name="Dehal P."/>
            <person name="Chivian D."/>
            <person name="Criddle C.S."/>
            <person name="Wu W."/>
            <person name="Chakraborty R."/>
            <person name="Hazen T.C."/>
            <person name="Fields M.W."/>
        </authorList>
    </citation>
    <scope>NUCLEOTIDE SEQUENCE [LARGE SCALE GENOMIC DNA]</scope>
    <source>
        <strain evidence="5">FW-101-2B</strain>
    </source>
</reference>
<dbReference type="CDD" id="cd12912">
    <property type="entry name" value="PDC2_MCP_like"/>
    <property type="match status" value="1"/>
</dbReference>
<evidence type="ECO:0000256" key="2">
    <source>
        <dbReference type="SAM" id="Phobius"/>
    </source>
</evidence>
<protein>
    <submittedName>
        <fullName evidence="4">Protein serine/threonine phosphatase with Cache sensor</fullName>
    </submittedName>
</protein>
<dbReference type="InterPro" id="IPR052016">
    <property type="entry name" value="Bact_Sigma-Reg"/>
</dbReference>
<dbReference type="InterPro" id="IPR036457">
    <property type="entry name" value="PPM-type-like_dom_sf"/>
</dbReference>
<dbReference type="CDD" id="cd06225">
    <property type="entry name" value="HAMP"/>
    <property type="match status" value="1"/>
</dbReference>
<dbReference type="Proteomes" id="UP000004662">
    <property type="component" value="Chromosome"/>
</dbReference>
<dbReference type="SUPFAM" id="SSF81606">
    <property type="entry name" value="PP2C-like"/>
    <property type="match status" value="1"/>
</dbReference>
<dbReference type="EMBL" id="CM001368">
    <property type="protein sequence ID" value="EHJ47354.1"/>
    <property type="molecule type" value="Genomic_DNA"/>
</dbReference>
<dbReference type="GO" id="GO:0016791">
    <property type="term" value="F:phosphatase activity"/>
    <property type="evidence" value="ECO:0007669"/>
    <property type="project" value="TreeGrafter"/>
</dbReference>
<dbReference type="HOGENOM" id="CLU_020306_0_0_7"/>
<keyword evidence="2" id="KW-0472">Membrane</keyword>
<feature type="transmembrane region" description="Helical" evidence="2">
    <location>
        <begin position="317"/>
        <end position="336"/>
    </location>
</feature>
<feature type="domain" description="HAMP" evidence="3">
    <location>
        <begin position="337"/>
        <end position="390"/>
    </location>
</feature>